<gene>
    <name evidence="2" type="ORF">FQN60_005684</name>
</gene>
<accession>A0A5J5CHY8</accession>
<evidence type="ECO:0000256" key="1">
    <source>
        <dbReference type="SAM" id="MobiDB-lite"/>
    </source>
</evidence>
<dbReference type="AlphaFoldDB" id="A0A5J5CHY8"/>
<feature type="region of interest" description="Disordered" evidence="1">
    <location>
        <begin position="175"/>
        <end position="211"/>
    </location>
</feature>
<sequence length="211" mass="23218">MNPHQRLLFFPGHSVVLFLLKQLEKENCDDMAAETGNNRFFRKPNAILWIATGMHQDSFWTAVALNVGTARFQAGNLGQTGVFLVSVQSDGLHLAGAGILEKKWLLCKSDTPGNTLNQTHTICHSLNNVDRWQAEAGVGNHSFVYEKVIHDICVYGWKNSTIGEEMVPVVFITKDNDNQTEEENGKDREAKESGGDDGVVLSIEEGTCGGV</sequence>
<protein>
    <submittedName>
        <fullName evidence="2">Uncharacterized protein</fullName>
    </submittedName>
</protein>
<proteinExistence type="predicted"/>
<name>A0A5J5CHY8_9PERO</name>
<dbReference type="EMBL" id="VOFY01000023">
    <property type="protein sequence ID" value="KAA8580149.1"/>
    <property type="molecule type" value="Genomic_DNA"/>
</dbReference>
<keyword evidence="3" id="KW-1185">Reference proteome</keyword>
<evidence type="ECO:0000313" key="2">
    <source>
        <dbReference type="EMBL" id="KAA8580149.1"/>
    </source>
</evidence>
<reference evidence="2 3" key="1">
    <citation type="submission" date="2019-08" db="EMBL/GenBank/DDBJ databases">
        <title>A chromosome-level genome assembly, high-density linkage maps, and genome scans reveal the genomic architecture of hybrid incompatibilities underlying speciation via character displacement in darters (Percidae: Etheostominae).</title>
        <authorList>
            <person name="Moran R.L."/>
            <person name="Catchen J.M."/>
            <person name="Fuller R.C."/>
        </authorList>
    </citation>
    <scope>NUCLEOTIDE SEQUENCE [LARGE SCALE GENOMIC DNA]</scope>
    <source>
        <strain evidence="2">EspeVRDwgs_2016</strain>
        <tissue evidence="2">Muscle</tissue>
    </source>
</reference>
<evidence type="ECO:0000313" key="3">
    <source>
        <dbReference type="Proteomes" id="UP000327493"/>
    </source>
</evidence>
<dbReference type="Proteomes" id="UP000327493">
    <property type="component" value="Chromosome 23"/>
</dbReference>
<comment type="caution">
    <text evidence="2">The sequence shown here is derived from an EMBL/GenBank/DDBJ whole genome shotgun (WGS) entry which is preliminary data.</text>
</comment>
<feature type="compositionally biased region" description="Basic and acidic residues" evidence="1">
    <location>
        <begin position="183"/>
        <end position="194"/>
    </location>
</feature>
<organism evidence="2 3">
    <name type="scientific">Etheostoma spectabile</name>
    <name type="common">orangethroat darter</name>
    <dbReference type="NCBI Taxonomy" id="54343"/>
    <lineage>
        <taxon>Eukaryota</taxon>
        <taxon>Metazoa</taxon>
        <taxon>Chordata</taxon>
        <taxon>Craniata</taxon>
        <taxon>Vertebrata</taxon>
        <taxon>Euteleostomi</taxon>
        <taxon>Actinopterygii</taxon>
        <taxon>Neopterygii</taxon>
        <taxon>Teleostei</taxon>
        <taxon>Neoteleostei</taxon>
        <taxon>Acanthomorphata</taxon>
        <taxon>Eupercaria</taxon>
        <taxon>Perciformes</taxon>
        <taxon>Percoidei</taxon>
        <taxon>Percidae</taxon>
        <taxon>Etheostomatinae</taxon>
        <taxon>Etheostoma</taxon>
    </lineage>
</organism>